<proteinExistence type="predicted"/>
<dbReference type="EMBL" id="GBXM01036027">
    <property type="protein sequence ID" value="JAH72550.1"/>
    <property type="molecule type" value="Transcribed_RNA"/>
</dbReference>
<reference evidence="1" key="2">
    <citation type="journal article" date="2015" name="Fish Shellfish Immunol.">
        <title>Early steps in the European eel (Anguilla anguilla)-Vibrio vulnificus interaction in the gills: Role of the RtxA13 toxin.</title>
        <authorList>
            <person name="Callol A."/>
            <person name="Pajuelo D."/>
            <person name="Ebbesson L."/>
            <person name="Teles M."/>
            <person name="MacKenzie S."/>
            <person name="Amaro C."/>
        </authorList>
    </citation>
    <scope>NUCLEOTIDE SEQUENCE</scope>
</reference>
<name>A0A0E9V526_ANGAN</name>
<evidence type="ECO:0000313" key="1">
    <source>
        <dbReference type="EMBL" id="JAH72550.1"/>
    </source>
</evidence>
<reference evidence="1" key="1">
    <citation type="submission" date="2014-11" db="EMBL/GenBank/DDBJ databases">
        <authorList>
            <person name="Amaro Gonzalez C."/>
        </authorList>
    </citation>
    <scope>NUCLEOTIDE SEQUENCE</scope>
</reference>
<sequence>MYIKMCLHTLWKNNTFCSHYRMCMLMEVKN</sequence>
<protein>
    <submittedName>
        <fullName evidence="1">Uncharacterized protein</fullName>
    </submittedName>
</protein>
<organism evidence="1">
    <name type="scientific">Anguilla anguilla</name>
    <name type="common">European freshwater eel</name>
    <name type="synonym">Muraena anguilla</name>
    <dbReference type="NCBI Taxonomy" id="7936"/>
    <lineage>
        <taxon>Eukaryota</taxon>
        <taxon>Metazoa</taxon>
        <taxon>Chordata</taxon>
        <taxon>Craniata</taxon>
        <taxon>Vertebrata</taxon>
        <taxon>Euteleostomi</taxon>
        <taxon>Actinopterygii</taxon>
        <taxon>Neopterygii</taxon>
        <taxon>Teleostei</taxon>
        <taxon>Anguilliformes</taxon>
        <taxon>Anguillidae</taxon>
        <taxon>Anguilla</taxon>
    </lineage>
</organism>
<accession>A0A0E9V526</accession>
<dbReference type="AlphaFoldDB" id="A0A0E9V526"/>